<evidence type="ECO:0000313" key="2">
    <source>
        <dbReference type="EMBL" id="BAH95072.1"/>
    </source>
</evidence>
<gene>
    <name evidence="2" type="ordered locus">Os11g0141450</name>
</gene>
<reference evidence="2 3" key="1">
    <citation type="journal article" date="2005" name="Nature">
        <title>The map-based sequence of the rice genome.</title>
        <authorList>
            <consortium name="International rice genome sequencing project (IRGSP)"/>
            <person name="Matsumoto T."/>
            <person name="Wu J."/>
            <person name="Kanamori H."/>
            <person name="Katayose Y."/>
            <person name="Fujisawa M."/>
            <person name="Namiki N."/>
            <person name="Mizuno H."/>
            <person name="Yamamoto K."/>
            <person name="Antonio B.A."/>
            <person name="Baba T."/>
            <person name="Sakata K."/>
            <person name="Nagamura Y."/>
            <person name="Aoki H."/>
            <person name="Arikawa K."/>
            <person name="Arita K."/>
            <person name="Bito T."/>
            <person name="Chiden Y."/>
            <person name="Fujitsuka N."/>
            <person name="Fukunaka R."/>
            <person name="Hamada M."/>
            <person name="Harada C."/>
            <person name="Hayashi A."/>
            <person name="Hijishita S."/>
            <person name="Honda M."/>
            <person name="Hosokawa S."/>
            <person name="Ichikawa Y."/>
            <person name="Idonuma A."/>
            <person name="Iijima M."/>
            <person name="Ikeda M."/>
            <person name="Ikeno M."/>
            <person name="Ito K."/>
            <person name="Ito S."/>
            <person name="Ito T."/>
            <person name="Ito Y."/>
            <person name="Ito Y."/>
            <person name="Iwabuchi A."/>
            <person name="Kamiya K."/>
            <person name="Karasawa W."/>
            <person name="Kurita K."/>
            <person name="Katagiri S."/>
            <person name="Kikuta A."/>
            <person name="Kobayashi H."/>
            <person name="Kobayashi N."/>
            <person name="Machita K."/>
            <person name="Maehara T."/>
            <person name="Masukawa M."/>
            <person name="Mizubayashi T."/>
            <person name="Mukai Y."/>
            <person name="Nagasaki H."/>
            <person name="Nagata Y."/>
            <person name="Naito S."/>
            <person name="Nakashima M."/>
            <person name="Nakama Y."/>
            <person name="Nakamichi Y."/>
            <person name="Nakamura M."/>
            <person name="Meguro A."/>
            <person name="Negishi M."/>
            <person name="Ohta I."/>
            <person name="Ohta T."/>
            <person name="Okamoto M."/>
            <person name="Ono N."/>
            <person name="Saji S."/>
            <person name="Sakaguchi M."/>
            <person name="Sakai K."/>
            <person name="Shibata M."/>
            <person name="Shimokawa T."/>
            <person name="Song J."/>
            <person name="Takazaki Y."/>
            <person name="Terasawa K."/>
            <person name="Tsugane M."/>
            <person name="Tsuji K."/>
            <person name="Ueda S."/>
            <person name="Waki K."/>
            <person name="Yamagata H."/>
            <person name="Yamamoto M."/>
            <person name="Yamamoto S."/>
            <person name="Yamane H."/>
            <person name="Yoshiki S."/>
            <person name="Yoshihara R."/>
            <person name="Yukawa K."/>
            <person name="Zhong H."/>
            <person name="Yano M."/>
            <person name="Yuan Q."/>
            <person name="Ouyang S."/>
            <person name="Liu J."/>
            <person name="Jones K.M."/>
            <person name="Gansberger K."/>
            <person name="Moffat K."/>
            <person name="Hill J."/>
            <person name="Bera J."/>
            <person name="Fadrosh D."/>
            <person name="Jin S."/>
            <person name="Johri S."/>
            <person name="Kim M."/>
            <person name="Overton L."/>
            <person name="Reardon M."/>
            <person name="Tsitrin T."/>
            <person name="Vuong H."/>
            <person name="Weaver B."/>
            <person name="Ciecko A."/>
            <person name="Tallon L."/>
            <person name="Jackson J."/>
            <person name="Pai G."/>
            <person name="Aken S.V."/>
            <person name="Utterback T."/>
            <person name="Reidmuller S."/>
            <person name="Feldblyum T."/>
            <person name="Hsiao J."/>
            <person name="Zismann V."/>
            <person name="Iobst S."/>
            <person name="de Vazeille A.R."/>
            <person name="Buell C.R."/>
            <person name="Ying K."/>
            <person name="Li Y."/>
            <person name="Lu T."/>
            <person name="Huang Y."/>
            <person name="Zhao Q."/>
            <person name="Feng Q."/>
            <person name="Zhang L."/>
            <person name="Zhu J."/>
            <person name="Weng Q."/>
            <person name="Mu J."/>
            <person name="Lu Y."/>
            <person name="Fan D."/>
            <person name="Liu Y."/>
            <person name="Guan J."/>
            <person name="Zhang Y."/>
            <person name="Yu S."/>
            <person name="Liu X."/>
            <person name="Zhang Y."/>
            <person name="Hong G."/>
            <person name="Han B."/>
            <person name="Choisne N."/>
            <person name="Demange N."/>
            <person name="Orjeda G."/>
            <person name="Samain S."/>
            <person name="Cattolico L."/>
            <person name="Pelletier E."/>
            <person name="Couloux A."/>
            <person name="Segurens B."/>
            <person name="Wincker P."/>
            <person name="D'Hont A."/>
            <person name="Scarpelli C."/>
            <person name="Weissenbach J."/>
            <person name="Salanoubat M."/>
            <person name="Quetier F."/>
            <person name="Yu Y."/>
            <person name="Kim H.R."/>
            <person name="Rambo T."/>
            <person name="Currie J."/>
            <person name="Collura K."/>
            <person name="Luo M."/>
            <person name="Yang T."/>
            <person name="Ammiraju J.S.S."/>
            <person name="Engler F."/>
            <person name="Soderlund C."/>
            <person name="Wing R.A."/>
            <person name="Palmer L.E."/>
            <person name="de la Bastide M."/>
            <person name="Spiegel L."/>
            <person name="Nascimento L."/>
            <person name="Zutavern T."/>
            <person name="O'Shaughnessy A."/>
            <person name="Dike S."/>
            <person name="Dedhia N."/>
            <person name="Preston R."/>
            <person name="Balija V."/>
            <person name="McCombie W.R."/>
            <person name="Chow T."/>
            <person name="Chen H."/>
            <person name="Chung M."/>
            <person name="Chen C."/>
            <person name="Shaw J."/>
            <person name="Wu H."/>
            <person name="Hsiao K."/>
            <person name="Chao Y."/>
            <person name="Chu M."/>
            <person name="Cheng C."/>
            <person name="Hour A."/>
            <person name="Lee P."/>
            <person name="Lin S."/>
            <person name="Lin Y."/>
            <person name="Liou J."/>
            <person name="Liu S."/>
            <person name="Hsing Y."/>
            <person name="Raghuvanshi S."/>
            <person name="Mohanty A."/>
            <person name="Bharti A.K."/>
            <person name="Gaur A."/>
            <person name="Gupta V."/>
            <person name="Kumar D."/>
            <person name="Ravi V."/>
            <person name="Vij S."/>
            <person name="Kapur A."/>
            <person name="Khurana P."/>
            <person name="Khurana P."/>
            <person name="Khurana J.P."/>
            <person name="Tyagi A.K."/>
            <person name="Gaikwad K."/>
            <person name="Singh A."/>
            <person name="Dalal V."/>
            <person name="Srivastava S."/>
            <person name="Dixit A."/>
            <person name="Pal A.K."/>
            <person name="Ghazi I.A."/>
            <person name="Yadav M."/>
            <person name="Pandit A."/>
            <person name="Bhargava A."/>
            <person name="Sureshbabu K."/>
            <person name="Batra K."/>
            <person name="Sharma T.R."/>
            <person name="Mohapatra T."/>
            <person name="Singh N.K."/>
            <person name="Messing J."/>
            <person name="Nelson A.B."/>
            <person name="Fuks G."/>
            <person name="Kavchok S."/>
            <person name="Keizer G."/>
            <person name="Linton E."/>
            <person name="Llaca V."/>
            <person name="Song R."/>
            <person name="Tanyolac B."/>
            <person name="Young S."/>
            <person name="Ho-Il K."/>
            <person name="Hahn J.H."/>
            <person name="Sangsakoo G."/>
            <person name="Vanavichit A."/>
            <person name="de Mattos Luiz.A.T."/>
            <person name="Zimmer P.D."/>
            <person name="Malone G."/>
            <person name="Dellagostin O."/>
            <person name="de Oliveira A.C."/>
            <person name="Bevan M."/>
            <person name="Bancroft I."/>
            <person name="Minx P."/>
            <person name="Cordum H."/>
            <person name="Wilson R."/>
            <person name="Cheng Z."/>
            <person name="Jin W."/>
            <person name="Jiang J."/>
            <person name="Leong S.A."/>
            <person name="Iwama H."/>
            <person name="Gojobori T."/>
            <person name="Itoh T."/>
            <person name="Niimura Y."/>
            <person name="Fujii Y."/>
            <person name="Habara T."/>
            <person name="Sakai H."/>
            <person name="Sato Y."/>
            <person name="Wilson G."/>
            <person name="Kumar K."/>
            <person name="McCouch S."/>
            <person name="Juretic N."/>
            <person name="Hoen D."/>
            <person name="Wright S."/>
            <person name="Bruskiewich R."/>
            <person name="Bureau T."/>
            <person name="Miyao A."/>
            <person name="Hirochika H."/>
            <person name="Nishikawa T."/>
            <person name="Kadowaki K."/>
            <person name="Sugiura M."/>
            <person name="Burr B."/>
            <person name="Sasaki T."/>
        </authorList>
    </citation>
    <scope>NUCLEOTIDE SEQUENCE [LARGE SCALE GENOMIC DNA]</scope>
    <source>
        <strain evidence="3">cv. Nipponbare</strain>
    </source>
</reference>
<protein>
    <submittedName>
        <fullName evidence="2">Os11g0141450 protein</fullName>
    </submittedName>
</protein>
<evidence type="ECO:0000313" key="3">
    <source>
        <dbReference type="Proteomes" id="UP000000763"/>
    </source>
</evidence>
<feature type="region of interest" description="Disordered" evidence="1">
    <location>
        <begin position="1"/>
        <end position="41"/>
    </location>
</feature>
<dbReference type="AlphaFoldDB" id="C7J8S0"/>
<proteinExistence type="predicted"/>
<sequence>MIQSKQAVNFTQRTHARAQLRPSVAASRRRRAPRRDGVERPLVPAEEEAMAAGVVPHLVRPRPPAALQQLPRLHGAAVAQPHPLHAGRLHPRRPLPRPLVPLHPLRPLARHHAADLLPEQHPLHARALRRRRRAPLQAVEQRRVVVERLVEPLLERAAVVVRLLLRHHHDLRGQRPHRRQEAPQLWRRRRRVRRRCCCGGVG</sequence>
<feature type="compositionally biased region" description="Polar residues" evidence="1">
    <location>
        <begin position="1"/>
        <end position="13"/>
    </location>
</feature>
<evidence type="ECO:0000256" key="1">
    <source>
        <dbReference type="SAM" id="MobiDB-lite"/>
    </source>
</evidence>
<accession>C7J8S0</accession>
<reference evidence="3" key="2">
    <citation type="journal article" date="2008" name="Nucleic Acids Res.">
        <title>The rice annotation project database (RAP-DB): 2008 update.</title>
        <authorList>
            <consortium name="The rice annotation project (RAP)"/>
        </authorList>
    </citation>
    <scope>GENOME REANNOTATION</scope>
    <source>
        <strain evidence="3">cv. Nipponbare</strain>
    </source>
</reference>
<dbReference type="EMBL" id="AP008217">
    <property type="protein sequence ID" value="BAH95072.1"/>
    <property type="molecule type" value="Genomic_DNA"/>
</dbReference>
<dbReference type="Proteomes" id="UP000000763">
    <property type="component" value="Chromosome 11"/>
</dbReference>
<organism evidence="2 3">
    <name type="scientific">Oryza sativa subsp. japonica</name>
    <name type="common">Rice</name>
    <dbReference type="NCBI Taxonomy" id="39947"/>
    <lineage>
        <taxon>Eukaryota</taxon>
        <taxon>Viridiplantae</taxon>
        <taxon>Streptophyta</taxon>
        <taxon>Embryophyta</taxon>
        <taxon>Tracheophyta</taxon>
        <taxon>Spermatophyta</taxon>
        <taxon>Magnoliopsida</taxon>
        <taxon>Liliopsida</taxon>
        <taxon>Poales</taxon>
        <taxon>Poaceae</taxon>
        <taxon>BOP clade</taxon>
        <taxon>Oryzoideae</taxon>
        <taxon>Oryzeae</taxon>
        <taxon>Oryzinae</taxon>
        <taxon>Oryza</taxon>
        <taxon>Oryza sativa</taxon>
    </lineage>
</organism>
<dbReference type="KEGG" id="dosa:Os11g0141450"/>
<name>C7J8S0_ORYSJ</name>